<evidence type="ECO:0000313" key="4">
    <source>
        <dbReference type="EMBL" id="TKV57775.1"/>
    </source>
</evidence>
<comment type="caution">
    <text evidence="4">The sequence shown here is derived from an EMBL/GenBank/DDBJ whole genome shotgun (WGS) entry which is preliminary data.</text>
</comment>
<protein>
    <submittedName>
        <fullName evidence="4">TetR family transcriptional regulator</fullName>
    </submittedName>
</protein>
<evidence type="ECO:0000313" key="5">
    <source>
        <dbReference type="Proteomes" id="UP000306985"/>
    </source>
</evidence>
<dbReference type="InterPro" id="IPR009057">
    <property type="entry name" value="Homeodomain-like_sf"/>
</dbReference>
<dbReference type="PROSITE" id="PS50977">
    <property type="entry name" value="HTH_TETR_2"/>
    <property type="match status" value="1"/>
</dbReference>
<keyword evidence="5" id="KW-1185">Reference proteome</keyword>
<name>A0A4V6CRJ5_9ACTN</name>
<evidence type="ECO:0000259" key="3">
    <source>
        <dbReference type="PROSITE" id="PS50977"/>
    </source>
</evidence>
<dbReference type="Gene3D" id="1.10.357.10">
    <property type="entry name" value="Tetracycline Repressor, domain 2"/>
    <property type="match status" value="1"/>
</dbReference>
<feature type="DNA-binding region" description="H-T-H motif" evidence="2">
    <location>
        <begin position="35"/>
        <end position="54"/>
    </location>
</feature>
<dbReference type="AlphaFoldDB" id="A0A4V6CRJ5"/>
<dbReference type="Pfam" id="PF17940">
    <property type="entry name" value="TetR_C_31"/>
    <property type="match status" value="1"/>
</dbReference>
<dbReference type="EMBL" id="SZZH01000004">
    <property type="protein sequence ID" value="TKV57775.1"/>
    <property type="molecule type" value="Genomic_DNA"/>
</dbReference>
<accession>A0A4V6CRJ5</accession>
<dbReference type="Pfam" id="PF00440">
    <property type="entry name" value="TetR_N"/>
    <property type="match status" value="1"/>
</dbReference>
<dbReference type="RefSeq" id="WP_137450859.1">
    <property type="nucleotide sequence ID" value="NZ_SZZH01000004.1"/>
</dbReference>
<dbReference type="Proteomes" id="UP000306985">
    <property type="component" value="Unassembled WGS sequence"/>
</dbReference>
<dbReference type="OrthoDB" id="6929199at2"/>
<dbReference type="GO" id="GO:0003677">
    <property type="term" value="F:DNA binding"/>
    <property type="evidence" value="ECO:0007669"/>
    <property type="project" value="UniProtKB-UniRule"/>
</dbReference>
<gene>
    <name evidence="4" type="ORF">FDO65_16690</name>
</gene>
<organism evidence="4 5">
    <name type="scientific">Nakamurella flava</name>
    <dbReference type="NCBI Taxonomy" id="2576308"/>
    <lineage>
        <taxon>Bacteria</taxon>
        <taxon>Bacillati</taxon>
        <taxon>Actinomycetota</taxon>
        <taxon>Actinomycetes</taxon>
        <taxon>Nakamurellales</taxon>
        <taxon>Nakamurellaceae</taxon>
        <taxon>Nakamurella</taxon>
    </lineage>
</organism>
<evidence type="ECO:0000256" key="2">
    <source>
        <dbReference type="PROSITE-ProRule" id="PRU00335"/>
    </source>
</evidence>
<evidence type="ECO:0000256" key="1">
    <source>
        <dbReference type="ARBA" id="ARBA00023125"/>
    </source>
</evidence>
<dbReference type="SUPFAM" id="SSF46689">
    <property type="entry name" value="Homeodomain-like"/>
    <property type="match status" value="1"/>
</dbReference>
<sequence>MTVRAPRQQRGQDRREVLCAAATRLAAEHGPAACTARAIATEAGLPLAAVSYYFPDLSVLVGEAVHRVCARWREHATHVARGYSGARPGPGGHAGLADAISRAMLPPGGGSGAAPVDGDARIQPGRSAVVSRYRHLLAAADSPAVTAEMAALRADLVAVVSGMLPRPDTRAADLLVTVVDGAALGAVAEGDPDPAGRVVTAVRAALDRLR</sequence>
<reference evidence="4 5" key="1">
    <citation type="submission" date="2019-05" db="EMBL/GenBank/DDBJ databases">
        <title>Nakamurella sp. N5BH11, whole genome shotgun sequence.</title>
        <authorList>
            <person name="Tuo L."/>
        </authorList>
    </citation>
    <scope>NUCLEOTIDE SEQUENCE [LARGE SCALE GENOMIC DNA]</scope>
    <source>
        <strain evidence="4 5">N5BH11</strain>
    </source>
</reference>
<keyword evidence="1 2" id="KW-0238">DNA-binding</keyword>
<feature type="domain" description="HTH tetR-type" evidence="3">
    <location>
        <begin position="12"/>
        <end position="72"/>
    </location>
</feature>
<dbReference type="InterPro" id="IPR001647">
    <property type="entry name" value="HTH_TetR"/>
</dbReference>
<proteinExistence type="predicted"/>
<dbReference type="InterPro" id="IPR041583">
    <property type="entry name" value="TetR_C_31"/>
</dbReference>